<evidence type="ECO:0000313" key="3">
    <source>
        <dbReference type="Proteomes" id="UP000590964"/>
    </source>
</evidence>
<evidence type="ECO:0000259" key="1">
    <source>
        <dbReference type="Pfam" id="PF03479"/>
    </source>
</evidence>
<dbReference type="Pfam" id="PF03479">
    <property type="entry name" value="PCC"/>
    <property type="match status" value="1"/>
</dbReference>
<proteinExistence type="predicted"/>
<dbReference type="Gene3D" id="3.30.1330.80">
    <property type="entry name" value="Hypothetical protein, similar to alpha- acetolactate decarboxylase, domain 2"/>
    <property type="match status" value="1"/>
</dbReference>
<comment type="caution">
    <text evidence="2">The sequence shown here is derived from an EMBL/GenBank/DDBJ whole genome shotgun (WGS) entry which is preliminary data.</text>
</comment>
<dbReference type="GO" id="GO:0003677">
    <property type="term" value="F:DNA binding"/>
    <property type="evidence" value="ECO:0007669"/>
    <property type="project" value="UniProtKB-KW"/>
</dbReference>
<dbReference type="EMBL" id="DUFW01000020">
    <property type="protein sequence ID" value="HIH21298.1"/>
    <property type="molecule type" value="Genomic_DNA"/>
</dbReference>
<dbReference type="AlphaFoldDB" id="A0A7J4JUD4"/>
<reference evidence="3" key="1">
    <citation type="journal article" date="2020" name="bioRxiv">
        <title>A rank-normalized archaeal taxonomy based on genome phylogeny resolves widespread incomplete and uneven classifications.</title>
        <authorList>
            <person name="Rinke C."/>
            <person name="Chuvochina M."/>
            <person name="Mussig A.J."/>
            <person name="Chaumeil P.-A."/>
            <person name="Waite D.W."/>
            <person name="Whitman W.B."/>
            <person name="Parks D.H."/>
            <person name="Hugenholtz P."/>
        </authorList>
    </citation>
    <scope>NUCLEOTIDE SEQUENCE [LARGE SCALE GENOMIC DNA]</scope>
</reference>
<accession>A0A7J4JUD4</accession>
<protein>
    <submittedName>
        <fullName evidence="2">DNA-binding protein</fullName>
    </submittedName>
</protein>
<feature type="domain" description="PPC" evidence="1">
    <location>
        <begin position="4"/>
        <end position="105"/>
    </location>
</feature>
<organism evidence="2 3">
    <name type="scientific">Candidatus Iainarchaeum sp</name>
    <dbReference type="NCBI Taxonomy" id="3101447"/>
    <lineage>
        <taxon>Archaea</taxon>
        <taxon>Candidatus Iainarchaeota</taxon>
        <taxon>Candidatus Iainarchaeia</taxon>
        <taxon>Candidatus Iainarchaeales</taxon>
        <taxon>Candidatus Iainarchaeaceae</taxon>
        <taxon>Candidatus Iainarchaeum</taxon>
    </lineage>
</organism>
<sequence length="123" mass="13648">MEKQLVISFSDGEDVLAGIKEAVKQHDVDLARFRSADGCLKDFELISDDYKDLKGVPEEHFVDKVSGRVLKQKDENYSVDLHLTLLKKAASKTNPVSGELRKGLASGELTFILTLSSLKSMIH</sequence>
<evidence type="ECO:0000313" key="2">
    <source>
        <dbReference type="EMBL" id="HIH21298.1"/>
    </source>
</evidence>
<dbReference type="Proteomes" id="UP000590964">
    <property type="component" value="Unassembled WGS sequence"/>
</dbReference>
<dbReference type="SUPFAM" id="SSF117856">
    <property type="entry name" value="AF0104/ALDC/Ptd012-like"/>
    <property type="match status" value="1"/>
</dbReference>
<dbReference type="InterPro" id="IPR005175">
    <property type="entry name" value="PPC_dom"/>
</dbReference>
<name>A0A7J4JUD4_9ARCH</name>
<keyword evidence="2" id="KW-0238">DNA-binding</keyword>
<gene>
    <name evidence="2" type="ORF">HA222_01385</name>
</gene>